<dbReference type="PANTHER" id="PTHR24067">
    <property type="entry name" value="UBIQUITIN-CONJUGATING ENZYME E2"/>
    <property type="match status" value="1"/>
</dbReference>
<sequence>MLSRIKKQQAEARDASAQSQGNNNSNNNNSNSSGGNGSTGGGHLAMSSEPVAILRLKNDLDNLDGIRSKVEIPDPHNILRMKVTVKPSYPSIWHGGLFEFLLEFREAYPFEGPKVRYLGPHRIWHPNIEGDAFTEGEGGVKQTLKKEWGVCLSFQTEWKPTLSLRDIIIMIELLFQDPNPDDPLHGTSKEAAQMMKDNPAMFKDKARRWMQGLYVD</sequence>
<dbReference type="STRING" id="67003.A0A1X0NVW4"/>
<proteinExistence type="predicted"/>
<protein>
    <submittedName>
        <fullName evidence="3">Ubiquitin-conjugating enzyme E2</fullName>
    </submittedName>
</protein>
<dbReference type="SUPFAM" id="SSF54495">
    <property type="entry name" value="UBC-like"/>
    <property type="match status" value="1"/>
</dbReference>
<dbReference type="CDD" id="cd23794">
    <property type="entry name" value="UBCc_UBE2F_UBE2M"/>
    <property type="match status" value="1"/>
</dbReference>
<organism evidence="3 4">
    <name type="scientific">Trypanosoma theileri</name>
    <dbReference type="NCBI Taxonomy" id="67003"/>
    <lineage>
        <taxon>Eukaryota</taxon>
        <taxon>Discoba</taxon>
        <taxon>Euglenozoa</taxon>
        <taxon>Kinetoplastea</taxon>
        <taxon>Metakinetoplastina</taxon>
        <taxon>Trypanosomatida</taxon>
        <taxon>Trypanosomatidae</taxon>
        <taxon>Trypanosoma</taxon>
    </lineage>
</organism>
<dbReference type="Gene3D" id="3.10.110.10">
    <property type="entry name" value="Ubiquitin Conjugating Enzyme"/>
    <property type="match status" value="1"/>
</dbReference>
<dbReference type="EMBL" id="NBCO01000015">
    <property type="protein sequence ID" value="ORC88812.1"/>
    <property type="molecule type" value="Genomic_DNA"/>
</dbReference>
<evidence type="ECO:0000256" key="1">
    <source>
        <dbReference type="SAM" id="MobiDB-lite"/>
    </source>
</evidence>
<feature type="compositionally biased region" description="Gly residues" evidence="1">
    <location>
        <begin position="34"/>
        <end position="43"/>
    </location>
</feature>
<accession>A0A1X0NVW4</accession>
<dbReference type="GeneID" id="39985675"/>
<dbReference type="InterPro" id="IPR050113">
    <property type="entry name" value="Ub_conjugating_enzyme"/>
</dbReference>
<dbReference type="SMART" id="SM00212">
    <property type="entry name" value="UBCc"/>
    <property type="match status" value="1"/>
</dbReference>
<feature type="domain" description="UBC core" evidence="2">
    <location>
        <begin position="51"/>
        <end position="215"/>
    </location>
</feature>
<evidence type="ECO:0000313" key="3">
    <source>
        <dbReference type="EMBL" id="ORC88812.1"/>
    </source>
</evidence>
<reference evidence="3 4" key="1">
    <citation type="submission" date="2017-03" db="EMBL/GenBank/DDBJ databases">
        <title>An alternative strategy for trypanosome survival in the mammalian bloodstream revealed through genome and transcriptome analysis of the ubiquitous bovine parasite Trypanosoma (Megatrypanum) theileri.</title>
        <authorList>
            <person name="Kelly S."/>
            <person name="Ivens A."/>
            <person name="Mott A."/>
            <person name="O'Neill E."/>
            <person name="Emms D."/>
            <person name="Macleod O."/>
            <person name="Voorheis P."/>
            <person name="Matthews J."/>
            <person name="Matthews K."/>
            <person name="Carrington M."/>
        </authorList>
    </citation>
    <scope>NUCLEOTIDE SEQUENCE [LARGE SCALE GENOMIC DNA]</scope>
    <source>
        <strain evidence="3">Edinburgh</strain>
    </source>
</reference>
<dbReference type="Pfam" id="PF00179">
    <property type="entry name" value="UQ_con"/>
    <property type="match status" value="1"/>
</dbReference>
<feature type="compositionally biased region" description="Low complexity" evidence="1">
    <location>
        <begin position="21"/>
        <end position="33"/>
    </location>
</feature>
<name>A0A1X0NVW4_9TRYP</name>
<comment type="caution">
    <text evidence="3">The sequence shown here is derived from an EMBL/GenBank/DDBJ whole genome shotgun (WGS) entry which is preliminary data.</text>
</comment>
<dbReference type="VEuPathDB" id="TriTrypDB:TM35_000152430"/>
<dbReference type="PROSITE" id="PS50127">
    <property type="entry name" value="UBC_2"/>
    <property type="match status" value="1"/>
</dbReference>
<dbReference type="AlphaFoldDB" id="A0A1X0NVW4"/>
<evidence type="ECO:0000313" key="4">
    <source>
        <dbReference type="Proteomes" id="UP000192257"/>
    </source>
</evidence>
<feature type="region of interest" description="Disordered" evidence="1">
    <location>
        <begin position="1"/>
        <end position="44"/>
    </location>
</feature>
<dbReference type="OrthoDB" id="10249039at2759"/>
<dbReference type="RefSeq" id="XP_028882878.1">
    <property type="nucleotide sequence ID" value="XM_029025895.1"/>
</dbReference>
<dbReference type="InterPro" id="IPR016135">
    <property type="entry name" value="UBQ-conjugating_enzyme/RWD"/>
</dbReference>
<dbReference type="InterPro" id="IPR000608">
    <property type="entry name" value="UBC"/>
</dbReference>
<evidence type="ECO:0000259" key="2">
    <source>
        <dbReference type="PROSITE" id="PS50127"/>
    </source>
</evidence>
<dbReference type="Proteomes" id="UP000192257">
    <property type="component" value="Unassembled WGS sequence"/>
</dbReference>
<gene>
    <name evidence="3" type="ORF">TM35_000152430</name>
</gene>
<keyword evidence="4" id="KW-1185">Reference proteome</keyword>